<proteinExistence type="predicted"/>
<protein>
    <recommendedName>
        <fullName evidence="4">CUB domain-containing protein</fullName>
    </recommendedName>
</protein>
<keyword evidence="3" id="KW-0732">Signal</keyword>
<dbReference type="InterPro" id="IPR035914">
    <property type="entry name" value="Sperma_CUB_dom_sf"/>
</dbReference>
<dbReference type="Proteomes" id="UP001159427">
    <property type="component" value="Unassembled WGS sequence"/>
</dbReference>
<dbReference type="EMBL" id="CALNXI010002422">
    <property type="protein sequence ID" value="CAH3187500.1"/>
    <property type="molecule type" value="Genomic_DNA"/>
</dbReference>
<evidence type="ECO:0000259" key="4">
    <source>
        <dbReference type="PROSITE" id="PS01180"/>
    </source>
</evidence>
<feature type="domain" description="CUB" evidence="4">
    <location>
        <begin position="1"/>
        <end position="83"/>
    </location>
</feature>
<comment type="caution">
    <text evidence="2">Lacks conserved residue(s) required for the propagation of feature annotation.</text>
</comment>
<evidence type="ECO:0000256" key="3">
    <source>
        <dbReference type="SAM" id="SignalP"/>
    </source>
</evidence>
<evidence type="ECO:0000256" key="2">
    <source>
        <dbReference type="PROSITE-ProRule" id="PRU00059"/>
    </source>
</evidence>
<accession>A0ABN8SBB7</accession>
<organism evidence="5 6">
    <name type="scientific">Porites evermanni</name>
    <dbReference type="NCBI Taxonomy" id="104178"/>
    <lineage>
        <taxon>Eukaryota</taxon>
        <taxon>Metazoa</taxon>
        <taxon>Cnidaria</taxon>
        <taxon>Anthozoa</taxon>
        <taxon>Hexacorallia</taxon>
        <taxon>Scleractinia</taxon>
        <taxon>Fungiina</taxon>
        <taxon>Poritidae</taxon>
        <taxon>Porites</taxon>
    </lineage>
</organism>
<sequence>MDCRWNLNSNAVIELLFYFFTTQWSADYVSVYDGDSTSAPLIGQFSGSSLPAPITSSSTKLYVRFTSDGSAQYGGFAARYRGIFLQASLFNCIHAGWGTKGCGHHEDASVICNT</sequence>
<keyword evidence="6" id="KW-1185">Reference proteome</keyword>
<reference evidence="5 6" key="1">
    <citation type="submission" date="2022-05" db="EMBL/GenBank/DDBJ databases">
        <authorList>
            <consortium name="Genoscope - CEA"/>
            <person name="William W."/>
        </authorList>
    </citation>
    <scope>NUCLEOTIDE SEQUENCE [LARGE SCALE GENOMIC DNA]</scope>
</reference>
<comment type="caution">
    <text evidence="5">The sequence shown here is derived from an EMBL/GenBank/DDBJ whole genome shotgun (WGS) entry which is preliminary data.</text>
</comment>
<dbReference type="PANTHER" id="PTHR46908:SF8">
    <property type="entry name" value="C-TYPE LECTIN DOMAIN-CONTAINING PROTEIN"/>
    <property type="match status" value="1"/>
</dbReference>
<evidence type="ECO:0000256" key="1">
    <source>
        <dbReference type="ARBA" id="ARBA00023157"/>
    </source>
</evidence>
<feature type="signal peptide" evidence="3">
    <location>
        <begin position="1"/>
        <end position="26"/>
    </location>
</feature>
<dbReference type="InterPro" id="IPR052129">
    <property type="entry name" value="Spermadhesin-Link_domain"/>
</dbReference>
<dbReference type="SUPFAM" id="SSF56487">
    <property type="entry name" value="SRCR-like"/>
    <property type="match status" value="1"/>
</dbReference>
<name>A0ABN8SBB7_9CNID</name>
<dbReference type="PANTHER" id="PTHR46908">
    <property type="entry name" value="CUBILIN-LIKE PROTEIN"/>
    <property type="match status" value="1"/>
</dbReference>
<dbReference type="Gene3D" id="2.60.120.290">
    <property type="entry name" value="Spermadhesin, CUB domain"/>
    <property type="match status" value="1"/>
</dbReference>
<evidence type="ECO:0000313" key="6">
    <source>
        <dbReference type="Proteomes" id="UP001159427"/>
    </source>
</evidence>
<dbReference type="InterPro" id="IPR036772">
    <property type="entry name" value="SRCR-like_dom_sf"/>
</dbReference>
<dbReference type="Pfam" id="PF00431">
    <property type="entry name" value="CUB"/>
    <property type="match status" value="1"/>
</dbReference>
<evidence type="ECO:0000313" key="5">
    <source>
        <dbReference type="EMBL" id="CAH3187500.1"/>
    </source>
</evidence>
<dbReference type="PROSITE" id="PS01180">
    <property type="entry name" value="CUB"/>
    <property type="match status" value="1"/>
</dbReference>
<keyword evidence="1" id="KW-1015">Disulfide bond</keyword>
<gene>
    <name evidence="5" type="ORF">PEVE_00017714</name>
</gene>
<dbReference type="SMART" id="SM00042">
    <property type="entry name" value="CUB"/>
    <property type="match status" value="1"/>
</dbReference>
<dbReference type="CDD" id="cd00041">
    <property type="entry name" value="CUB"/>
    <property type="match status" value="1"/>
</dbReference>
<dbReference type="SUPFAM" id="SSF49854">
    <property type="entry name" value="Spermadhesin, CUB domain"/>
    <property type="match status" value="1"/>
</dbReference>
<feature type="chain" id="PRO_5046884862" description="CUB domain-containing protein" evidence="3">
    <location>
        <begin position="27"/>
        <end position="114"/>
    </location>
</feature>
<dbReference type="InterPro" id="IPR000859">
    <property type="entry name" value="CUB_dom"/>
</dbReference>